<organism evidence="1 2">
    <name type="scientific">Simkania negevensis (strain ATCC VR-1471 / DSM 27360 / Z)</name>
    <dbReference type="NCBI Taxonomy" id="331113"/>
    <lineage>
        <taxon>Bacteria</taxon>
        <taxon>Pseudomonadati</taxon>
        <taxon>Chlamydiota</taxon>
        <taxon>Chlamydiia</taxon>
        <taxon>Parachlamydiales</taxon>
        <taxon>Simkaniaceae</taxon>
        <taxon>Simkania</taxon>
    </lineage>
</organism>
<accession>F8L7E9</accession>
<gene>
    <name evidence="1" type="ordered locus">SNE_A08030</name>
</gene>
<dbReference type="STRING" id="331113.SNE_A08030"/>
<evidence type="ECO:0000313" key="1">
    <source>
        <dbReference type="EMBL" id="CCB88680.1"/>
    </source>
</evidence>
<keyword evidence="2" id="KW-1185">Reference proteome</keyword>
<protein>
    <submittedName>
        <fullName evidence="1">Uncharacterized protein</fullName>
    </submittedName>
</protein>
<evidence type="ECO:0000313" key="2">
    <source>
        <dbReference type="Proteomes" id="UP000000496"/>
    </source>
</evidence>
<name>F8L7E9_SIMNZ</name>
<dbReference type="HOGENOM" id="CLU_3405463_0_0_0"/>
<reference evidence="1 2" key="2">
    <citation type="journal article" date="2011" name="Mol. Biol. Evol.">
        <title>Unity in variety--the pan-genome of the Chlamydiae.</title>
        <authorList>
            <person name="Collingro A."/>
            <person name="Tischler P."/>
            <person name="Weinmaier T."/>
            <person name="Penz T."/>
            <person name="Heinz E."/>
            <person name="Brunham R.C."/>
            <person name="Read T.D."/>
            <person name="Bavoil P.M."/>
            <person name="Sachse K."/>
            <person name="Kahane S."/>
            <person name="Friedman M.G."/>
            <person name="Rattei T."/>
            <person name="Myers G.S."/>
            <person name="Horn M."/>
        </authorList>
    </citation>
    <scope>NUCLEOTIDE SEQUENCE [LARGE SCALE GENOMIC DNA]</scope>
    <source>
        <strain evidence="2">ATCC VR-1471 / Z</strain>
    </source>
</reference>
<dbReference type="AlphaFoldDB" id="F8L7E9"/>
<reference key="1">
    <citation type="journal article" date="2011" name="Mol. Biol. Evol.">
        <title>Unity in variety -- the pan-genome of the Chlamydiae.</title>
        <authorList>
            <person name="Collingro A."/>
            <person name="Tischler P."/>
            <person name="Weinmaier T."/>
            <person name="Penz T."/>
            <person name="Heinz E."/>
            <person name="Brunham R.C."/>
            <person name="Read T.D."/>
            <person name="Bavoil P.M."/>
            <person name="Sachse K."/>
            <person name="Kahane S."/>
            <person name="Friedman M.G."/>
            <person name="Rattei T."/>
            <person name="Myers G.S.A."/>
            <person name="Horn M."/>
        </authorList>
    </citation>
    <scope>NUCLEOTIDE SEQUENCE</scope>
    <source>
        <strain>Z</strain>
    </source>
</reference>
<dbReference type="Proteomes" id="UP000000496">
    <property type="component" value="Chromosome gsn.131"/>
</dbReference>
<dbReference type="EMBL" id="FR872582">
    <property type="protein sequence ID" value="CCB88680.1"/>
    <property type="molecule type" value="Genomic_DNA"/>
</dbReference>
<sequence length="30" mass="3502">MLGIFADGKGQTVLFEAKRLRRKRKIPENE</sequence>
<dbReference type="KEGG" id="sng:SNE_A08030"/>
<proteinExistence type="predicted"/>